<dbReference type="AlphaFoldDB" id="A0AAV4TCK7"/>
<proteinExistence type="predicted"/>
<dbReference type="Proteomes" id="UP001054945">
    <property type="component" value="Unassembled WGS sequence"/>
</dbReference>
<reference evidence="1 2" key="1">
    <citation type="submission" date="2021-06" db="EMBL/GenBank/DDBJ databases">
        <title>Caerostris extrusa draft genome.</title>
        <authorList>
            <person name="Kono N."/>
            <person name="Arakawa K."/>
        </authorList>
    </citation>
    <scope>NUCLEOTIDE SEQUENCE [LARGE SCALE GENOMIC DNA]</scope>
</reference>
<comment type="caution">
    <text evidence="1">The sequence shown here is derived from an EMBL/GenBank/DDBJ whole genome shotgun (WGS) entry which is preliminary data.</text>
</comment>
<dbReference type="EMBL" id="BPLR01010909">
    <property type="protein sequence ID" value="GIY42924.1"/>
    <property type="molecule type" value="Genomic_DNA"/>
</dbReference>
<name>A0AAV4TCK7_CAEEX</name>
<protein>
    <submittedName>
        <fullName evidence="1">Uncharacterized protein</fullName>
    </submittedName>
</protein>
<gene>
    <name evidence="1" type="ORF">CEXT_608421</name>
</gene>
<organism evidence="1 2">
    <name type="scientific">Caerostris extrusa</name>
    <name type="common">Bark spider</name>
    <name type="synonym">Caerostris bankana</name>
    <dbReference type="NCBI Taxonomy" id="172846"/>
    <lineage>
        <taxon>Eukaryota</taxon>
        <taxon>Metazoa</taxon>
        <taxon>Ecdysozoa</taxon>
        <taxon>Arthropoda</taxon>
        <taxon>Chelicerata</taxon>
        <taxon>Arachnida</taxon>
        <taxon>Araneae</taxon>
        <taxon>Araneomorphae</taxon>
        <taxon>Entelegynae</taxon>
        <taxon>Araneoidea</taxon>
        <taxon>Araneidae</taxon>
        <taxon>Caerostris</taxon>
    </lineage>
</organism>
<keyword evidence="2" id="KW-1185">Reference proteome</keyword>
<sequence>MYINWLVYSEREEIIVTKGLEICGTRRLELNSAELMPGMSCVISRPIPQEIASKSERFCLVLATACTTVPEQMNRIAVKSSALQGIETWLMTLTQERIIVVDQGCLNLIIVKSLLPKKSLQ</sequence>
<evidence type="ECO:0000313" key="1">
    <source>
        <dbReference type="EMBL" id="GIY42924.1"/>
    </source>
</evidence>
<evidence type="ECO:0000313" key="2">
    <source>
        <dbReference type="Proteomes" id="UP001054945"/>
    </source>
</evidence>
<accession>A0AAV4TCK7</accession>